<comment type="caution">
    <text evidence="3">The sequence shown here is derived from an EMBL/GenBank/DDBJ whole genome shotgun (WGS) entry which is preliminary data.</text>
</comment>
<sequence length="231" mass="26096">MKKFTLLVAIFLLFTPTLLAQDQEKKETVIVRILDRHDDKLVFEITNDMWLDLPAGVELRGFSPGFKGYFYSDYTFGANSNVSFAWGFGISADNVHSNAILVQEEFPNGDLGEQELVAYPDDYDYEKNKFVTTYLELPVELRYIAKGRSPFKIAAGFRLGYLLSDHQKIIDTDGKRKIYDFNDVTTWRYGVSARIGVGKIQVTGFYSLVSLIEGSDSVIPFSVGIALTPIR</sequence>
<accession>A0A7K3WMH8</accession>
<gene>
    <name evidence="3" type="ORF">G3O08_01060</name>
</gene>
<proteinExistence type="predicted"/>
<dbReference type="Proteomes" id="UP000486602">
    <property type="component" value="Unassembled WGS sequence"/>
</dbReference>
<evidence type="ECO:0000256" key="1">
    <source>
        <dbReference type="SAM" id="SignalP"/>
    </source>
</evidence>
<feature type="signal peptide" evidence="1">
    <location>
        <begin position="1"/>
        <end position="20"/>
    </location>
</feature>
<keyword evidence="4" id="KW-1185">Reference proteome</keyword>
<dbReference type="EMBL" id="JAAGVY010000001">
    <property type="protein sequence ID" value="NEN22092.1"/>
    <property type="molecule type" value="Genomic_DNA"/>
</dbReference>
<dbReference type="RefSeq" id="WP_163282807.1">
    <property type="nucleotide sequence ID" value="NZ_JAAGVY010000001.1"/>
</dbReference>
<keyword evidence="1" id="KW-0732">Signal</keyword>
<evidence type="ECO:0000313" key="3">
    <source>
        <dbReference type="EMBL" id="NEN22092.1"/>
    </source>
</evidence>
<organism evidence="3 4">
    <name type="scientific">Cryomorpha ignava</name>
    <dbReference type="NCBI Taxonomy" id="101383"/>
    <lineage>
        <taxon>Bacteria</taxon>
        <taxon>Pseudomonadati</taxon>
        <taxon>Bacteroidota</taxon>
        <taxon>Flavobacteriia</taxon>
        <taxon>Flavobacteriales</taxon>
        <taxon>Cryomorphaceae</taxon>
        <taxon>Cryomorpha</taxon>
    </lineage>
</organism>
<feature type="chain" id="PRO_5029672901" evidence="1">
    <location>
        <begin position="21"/>
        <end position="231"/>
    </location>
</feature>
<dbReference type="InterPro" id="IPR025665">
    <property type="entry name" value="Beta-barrel_OMP_2"/>
</dbReference>
<reference evidence="3 4" key="1">
    <citation type="submission" date="2020-02" db="EMBL/GenBank/DDBJ databases">
        <title>Out from the shadows clarifying the taxonomy of the family Cryomorphaceae and related taxa by utilizing the GTDB taxonomic framework.</title>
        <authorList>
            <person name="Bowman J.P."/>
        </authorList>
    </citation>
    <scope>NUCLEOTIDE SEQUENCE [LARGE SCALE GENOMIC DNA]</scope>
    <source>
        <strain evidence="3 4">QSSC 1-22</strain>
    </source>
</reference>
<dbReference type="Pfam" id="PF13568">
    <property type="entry name" value="OMP_b-brl_2"/>
    <property type="match status" value="1"/>
</dbReference>
<protein>
    <submittedName>
        <fullName evidence="3">PorT family protein</fullName>
    </submittedName>
</protein>
<feature type="domain" description="Outer membrane protein beta-barrel" evidence="2">
    <location>
        <begin position="58"/>
        <end position="198"/>
    </location>
</feature>
<evidence type="ECO:0000313" key="4">
    <source>
        <dbReference type="Proteomes" id="UP000486602"/>
    </source>
</evidence>
<dbReference type="AlphaFoldDB" id="A0A7K3WMH8"/>
<name>A0A7K3WMH8_9FLAO</name>
<evidence type="ECO:0000259" key="2">
    <source>
        <dbReference type="Pfam" id="PF13568"/>
    </source>
</evidence>